<evidence type="ECO:0000313" key="2">
    <source>
        <dbReference type="Proteomes" id="UP000887458"/>
    </source>
</evidence>
<dbReference type="EMBL" id="NJHN03000060">
    <property type="protein sequence ID" value="KAH9419220.1"/>
    <property type="molecule type" value="Genomic_DNA"/>
</dbReference>
<protein>
    <submittedName>
        <fullName evidence="1">Uncharacterized protein</fullName>
    </submittedName>
</protein>
<organism evidence="1 2">
    <name type="scientific">Dermatophagoides pteronyssinus</name>
    <name type="common">European house dust mite</name>
    <dbReference type="NCBI Taxonomy" id="6956"/>
    <lineage>
        <taxon>Eukaryota</taxon>
        <taxon>Metazoa</taxon>
        <taxon>Ecdysozoa</taxon>
        <taxon>Arthropoda</taxon>
        <taxon>Chelicerata</taxon>
        <taxon>Arachnida</taxon>
        <taxon>Acari</taxon>
        <taxon>Acariformes</taxon>
        <taxon>Sarcoptiformes</taxon>
        <taxon>Astigmata</taxon>
        <taxon>Psoroptidia</taxon>
        <taxon>Analgoidea</taxon>
        <taxon>Pyroglyphidae</taxon>
        <taxon>Dermatophagoidinae</taxon>
        <taxon>Dermatophagoides</taxon>
    </lineage>
</organism>
<gene>
    <name evidence="1" type="ORF">DERP_005724</name>
</gene>
<dbReference type="PANTHER" id="PTHR31649:SF1">
    <property type="entry name" value="FARNESOIC ACID O-METHYL TRANSFERASE DOMAIN-CONTAINING PROTEIN"/>
    <property type="match status" value="1"/>
</dbReference>
<comment type="caution">
    <text evidence="1">The sequence shown here is derived from an EMBL/GenBank/DDBJ whole genome shotgun (WGS) entry which is preliminary data.</text>
</comment>
<sequence length="257" mass="31013">MNISYDDENIRPFNAGHDIDGQNLFICRTHKFGQIIPGKYSHTIGKCSIAYDKKEWQFNQFELLIEDVHTKYEWIKLKKPVIELPENVLYAGRQIEQFVSTNQLFKQNYEFLNVLTPKKYNQSKRKRQRRHRRDIFDKHQQWSRNWRGRVTKIPNYQIRRVRQNEFIEIPLTMGNCSINDNHHRDEKITKQQKLCLKNEKRKLNYFIAKCSLRTGDRISEQIGKIWWKNSNQEWIASFPFGGHEIYCLDYSVLTLKN</sequence>
<reference evidence="1 2" key="1">
    <citation type="journal article" date="2018" name="J. Allergy Clin. Immunol.">
        <title>High-quality assembly of Dermatophagoides pteronyssinus genome and transcriptome reveals a wide range of novel allergens.</title>
        <authorList>
            <person name="Liu X.Y."/>
            <person name="Yang K.Y."/>
            <person name="Wang M.Q."/>
            <person name="Kwok J.S."/>
            <person name="Zeng X."/>
            <person name="Yang Z."/>
            <person name="Xiao X.J."/>
            <person name="Lau C.P."/>
            <person name="Li Y."/>
            <person name="Huang Z.M."/>
            <person name="Ba J.G."/>
            <person name="Yim A.K."/>
            <person name="Ouyang C.Y."/>
            <person name="Ngai S.M."/>
            <person name="Chan T.F."/>
            <person name="Leung E.L."/>
            <person name="Liu L."/>
            <person name="Liu Z.G."/>
            <person name="Tsui S.K."/>
        </authorList>
    </citation>
    <scope>NUCLEOTIDE SEQUENCE [LARGE SCALE GENOMIC DNA]</scope>
    <source>
        <strain evidence="1">Derp</strain>
    </source>
</reference>
<dbReference type="SMART" id="SM00696">
    <property type="entry name" value="DM9"/>
    <property type="match status" value="1"/>
</dbReference>
<evidence type="ECO:0000313" key="1">
    <source>
        <dbReference type="EMBL" id="KAH9419220.1"/>
    </source>
</evidence>
<dbReference type="InterPro" id="IPR006616">
    <property type="entry name" value="DM9_repeat"/>
</dbReference>
<proteinExistence type="predicted"/>
<name>A0ABQ8J9V2_DERPT</name>
<dbReference type="PANTHER" id="PTHR31649">
    <property type="entry name" value="AGAP009604-PA"/>
    <property type="match status" value="1"/>
</dbReference>
<dbReference type="Pfam" id="PF11901">
    <property type="entry name" value="DM9"/>
    <property type="match status" value="1"/>
</dbReference>
<dbReference type="Proteomes" id="UP000887458">
    <property type="component" value="Unassembled WGS sequence"/>
</dbReference>
<accession>A0ABQ8J9V2</accession>
<reference evidence="1 2" key="2">
    <citation type="journal article" date="2022" name="Mol. Biol. Evol.">
        <title>Comparative Genomics Reveals Insights into the Divergent Evolution of Astigmatic Mites and Household Pest Adaptations.</title>
        <authorList>
            <person name="Xiong Q."/>
            <person name="Wan A.T."/>
            <person name="Liu X."/>
            <person name="Fung C.S."/>
            <person name="Xiao X."/>
            <person name="Malainual N."/>
            <person name="Hou J."/>
            <person name="Wang L."/>
            <person name="Wang M."/>
            <person name="Yang K.Y."/>
            <person name="Cui Y."/>
            <person name="Leung E.L."/>
            <person name="Nong W."/>
            <person name="Shin S.K."/>
            <person name="Au S.W."/>
            <person name="Jeong K.Y."/>
            <person name="Chew F.T."/>
            <person name="Hui J.H."/>
            <person name="Leung T.F."/>
            <person name="Tungtrongchitr A."/>
            <person name="Zhong N."/>
            <person name="Liu Z."/>
            <person name="Tsui S.K."/>
        </authorList>
    </citation>
    <scope>NUCLEOTIDE SEQUENCE [LARGE SCALE GENOMIC DNA]</scope>
    <source>
        <strain evidence="1">Derp</strain>
    </source>
</reference>
<keyword evidence="2" id="KW-1185">Reference proteome</keyword>